<name>A0A9D1KES1_9BACT</name>
<proteinExistence type="predicted"/>
<protein>
    <submittedName>
        <fullName evidence="1">Uncharacterized protein</fullName>
    </submittedName>
</protein>
<dbReference type="AlphaFoldDB" id="A0A9D1KES1"/>
<evidence type="ECO:0000313" key="1">
    <source>
        <dbReference type="EMBL" id="HIT39717.1"/>
    </source>
</evidence>
<gene>
    <name evidence="1" type="ORF">IAD06_06740</name>
</gene>
<dbReference type="EMBL" id="DVKT01000051">
    <property type="protein sequence ID" value="HIT39717.1"/>
    <property type="molecule type" value="Genomic_DNA"/>
</dbReference>
<organism evidence="1 2">
    <name type="scientific">Candidatus Caccoplasma intestinavium</name>
    <dbReference type="NCBI Taxonomy" id="2840716"/>
    <lineage>
        <taxon>Bacteria</taxon>
        <taxon>Pseudomonadati</taxon>
        <taxon>Bacteroidota</taxon>
        <taxon>Bacteroidia</taxon>
        <taxon>Bacteroidales</taxon>
        <taxon>Bacteroidaceae</taxon>
        <taxon>Bacteroidaceae incertae sedis</taxon>
        <taxon>Candidatus Caccoplasma</taxon>
    </lineage>
</organism>
<reference evidence="1" key="1">
    <citation type="submission" date="2020-10" db="EMBL/GenBank/DDBJ databases">
        <authorList>
            <person name="Gilroy R."/>
        </authorList>
    </citation>
    <scope>NUCLEOTIDE SEQUENCE</scope>
    <source>
        <strain evidence="1">21143</strain>
    </source>
</reference>
<comment type="caution">
    <text evidence="1">The sequence shown here is derived from an EMBL/GenBank/DDBJ whole genome shotgun (WGS) entry which is preliminary data.</text>
</comment>
<reference evidence="1" key="2">
    <citation type="journal article" date="2021" name="PeerJ">
        <title>Extensive microbial diversity within the chicken gut microbiome revealed by metagenomics and culture.</title>
        <authorList>
            <person name="Gilroy R."/>
            <person name="Ravi A."/>
            <person name="Getino M."/>
            <person name="Pursley I."/>
            <person name="Horton D.L."/>
            <person name="Alikhan N.F."/>
            <person name="Baker D."/>
            <person name="Gharbi K."/>
            <person name="Hall N."/>
            <person name="Watson M."/>
            <person name="Adriaenssens E.M."/>
            <person name="Foster-Nyarko E."/>
            <person name="Jarju S."/>
            <person name="Secka A."/>
            <person name="Antonio M."/>
            <person name="Oren A."/>
            <person name="Chaudhuri R.R."/>
            <person name="La Ragione R."/>
            <person name="Hildebrand F."/>
            <person name="Pallen M.J."/>
        </authorList>
    </citation>
    <scope>NUCLEOTIDE SEQUENCE</scope>
    <source>
        <strain evidence="1">21143</strain>
    </source>
</reference>
<accession>A0A9D1KES1</accession>
<sequence>MEHVTLPASFWEVLQRKGLYVPHIPPDRIAADHIETLEENEIFVFGSNLSGRHYGGAAFIANKRFGAEWGIGRGLTGKTYAIPTMRASVEMIKPYVDEFISFARTHTEYRFLVTRIGCGIAGFTDRDIAPLFCDAVDVPNIALPLSFWHVIFSLG</sequence>
<dbReference type="Proteomes" id="UP000886722">
    <property type="component" value="Unassembled WGS sequence"/>
</dbReference>
<evidence type="ECO:0000313" key="2">
    <source>
        <dbReference type="Proteomes" id="UP000886722"/>
    </source>
</evidence>